<dbReference type="EMBL" id="KZ805327">
    <property type="protein sequence ID" value="PVI03773.1"/>
    <property type="molecule type" value="Genomic_DNA"/>
</dbReference>
<organism evidence="2 3">
    <name type="scientific">Periconia macrospinosa</name>
    <dbReference type="NCBI Taxonomy" id="97972"/>
    <lineage>
        <taxon>Eukaryota</taxon>
        <taxon>Fungi</taxon>
        <taxon>Dikarya</taxon>
        <taxon>Ascomycota</taxon>
        <taxon>Pezizomycotina</taxon>
        <taxon>Dothideomycetes</taxon>
        <taxon>Pleosporomycetidae</taxon>
        <taxon>Pleosporales</taxon>
        <taxon>Massarineae</taxon>
        <taxon>Periconiaceae</taxon>
        <taxon>Periconia</taxon>
    </lineage>
</organism>
<evidence type="ECO:0000313" key="2">
    <source>
        <dbReference type="EMBL" id="PVI03773.1"/>
    </source>
</evidence>
<dbReference type="Proteomes" id="UP000244855">
    <property type="component" value="Unassembled WGS sequence"/>
</dbReference>
<protein>
    <submittedName>
        <fullName evidence="2">Uncharacterized protein</fullName>
    </submittedName>
</protein>
<dbReference type="AlphaFoldDB" id="A0A2V1DZN3"/>
<evidence type="ECO:0000313" key="3">
    <source>
        <dbReference type="Proteomes" id="UP000244855"/>
    </source>
</evidence>
<name>A0A2V1DZN3_9PLEO</name>
<proteinExistence type="predicted"/>
<evidence type="ECO:0000256" key="1">
    <source>
        <dbReference type="SAM" id="MobiDB-lite"/>
    </source>
</evidence>
<feature type="region of interest" description="Disordered" evidence="1">
    <location>
        <begin position="1"/>
        <end position="34"/>
    </location>
</feature>
<sequence>MALTAATKLDATRAKEDEDEEISPMQDSRSKRVQRGGVVARDLVMVRSYRDAGRRAFMVLRVPPRPVKIWASEHFFLFIHPKTIPGAIKNVWIGVVLMVAERPEGLLGSHWGRSAPPAFHAEGSYAYPLHALPSPQVGSEDRIQAPFKPRRLPLRSQITIGASRCFPEASFPPSFLLRDPLSDERSCPRAGTLHLRGDS</sequence>
<accession>A0A2V1DZN3</accession>
<reference evidence="2 3" key="1">
    <citation type="journal article" date="2018" name="Sci. Rep.">
        <title>Comparative genomics provides insights into the lifestyle and reveals functional heterogeneity of dark septate endophytic fungi.</title>
        <authorList>
            <person name="Knapp D.G."/>
            <person name="Nemeth J.B."/>
            <person name="Barry K."/>
            <person name="Hainaut M."/>
            <person name="Henrissat B."/>
            <person name="Johnson J."/>
            <person name="Kuo A."/>
            <person name="Lim J.H.P."/>
            <person name="Lipzen A."/>
            <person name="Nolan M."/>
            <person name="Ohm R.A."/>
            <person name="Tamas L."/>
            <person name="Grigoriev I.V."/>
            <person name="Spatafora J.W."/>
            <person name="Nagy L.G."/>
            <person name="Kovacs G.M."/>
        </authorList>
    </citation>
    <scope>NUCLEOTIDE SEQUENCE [LARGE SCALE GENOMIC DNA]</scope>
    <source>
        <strain evidence="2 3">DSE2036</strain>
    </source>
</reference>
<gene>
    <name evidence="2" type="ORF">DM02DRAFT_652191</name>
</gene>
<keyword evidence="3" id="KW-1185">Reference proteome</keyword>